<evidence type="ECO:0000256" key="2">
    <source>
        <dbReference type="SAM" id="MobiDB-lite"/>
    </source>
</evidence>
<feature type="coiled-coil region" evidence="1">
    <location>
        <begin position="329"/>
        <end position="377"/>
    </location>
</feature>
<feature type="region of interest" description="Disordered" evidence="2">
    <location>
        <begin position="1"/>
        <end position="31"/>
    </location>
</feature>
<comment type="caution">
    <text evidence="3">The sequence shown here is derived from an EMBL/GenBank/DDBJ whole genome shotgun (WGS) entry which is preliminary data.</text>
</comment>
<gene>
    <name evidence="3" type="ORF">CU098_006350</name>
</gene>
<keyword evidence="1" id="KW-0175">Coiled coil</keyword>
<accession>A0A367J3K3</accession>
<keyword evidence="4" id="KW-1185">Reference proteome</keyword>
<dbReference type="OrthoDB" id="660555at2759"/>
<proteinExistence type="predicted"/>
<dbReference type="Proteomes" id="UP000253551">
    <property type="component" value="Unassembled WGS sequence"/>
</dbReference>
<dbReference type="EMBL" id="PJQM01004447">
    <property type="protein sequence ID" value="RCH84429.1"/>
    <property type="molecule type" value="Genomic_DNA"/>
</dbReference>
<evidence type="ECO:0000313" key="4">
    <source>
        <dbReference type="Proteomes" id="UP000253551"/>
    </source>
</evidence>
<evidence type="ECO:0000313" key="3">
    <source>
        <dbReference type="EMBL" id="RCH84429.1"/>
    </source>
</evidence>
<dbReference type="AlphaFoldDB" id="A0A367J3K3"/>
<protein>
    <submittedName>
        <fullName evidence="3">Uncharacterized protein</fullName>
    </submittedName>
</protein>
<dbReference type="STRING" id="4846.A0A367J3K3"/>
<organism evidence="3 4">
    <name type="scientific">Rhizopus stolonifer</name>
    <name type="common">Rhizopus nigricans</name>
    <dbReference type="NCBI Taxonomy" id="4846"/>
    <lineage>
        <taxon>Eukaryota</taxon>
        <taxon>Fungi</taxon>
        <taxon>Fungi incertae sedis</taxon>
        <taxon>Mucoromycota</taxon>
        <taxon>Mucoromycotina</taxon>
        <taxon>Mucoromycetes</taxon>
        <taxon>Mucorales</taxon>
        <taxon>Mucorineae</taxon>
        <taxon>Rhizopodaceae</taxon>
        <taxon>Rhizopus</taxon>
    </lineage>
</organism>
<name>A0A367J3K3_RHIST</name>
<feature type="compositionally biased region" description="Low complexity" evidence="2">
    <location>
        <begin position="9"/>
        <end position="26"/>
    </location>
</feature>
<evidence type="ECO:0000256" key="1">
    <source>
        <dbReference type="SAM" id="Coils"/>
    </source>
</evidence>
<feature type="region of interest" description="Disordered" evidence="2">
    <location>
        <begin position="167"/>
        <end position="189"/>
    </location>
</feature>
<reference evidence="3 4" key="1">
    <citation type="journal article" date="2018" name="G3 (Bethesda)">
        <title>Phylogenetic and Phylogenomic Definition of Rhizopus Species.</title>
        <authorList>
            <person name="Gryganskyi A.P."/>
            <person name="Golan J."/>
            <person name="Dolatabadi S."/>
            <person name="Mondo S."/>
            <person name="Robb S."/>
            <person name="Idnurm A."/>
            <person name="Muszewska A."/>
            <person name="Steczkiewicz K."/>
            <person name="Masonjones S."/>
            <person name="Liao H.L."/>
            <person name="Gajdeczka M.T."/>
            <person name="Anike F."/>
            <person name="Vuek A."/>
            <person name="Anishchenko I.M."/>
            <person name="Voigt K."/>
            <person name="de Hoog G.S."/>
            <person name="Smith M.E."/>
            <person name="Heitman J."/>
            <person name="Vilgalys R."/>
            <person name="Stajich J.E."/>
        </authorList>
    </citation>
    <scope>NUCLEOTIDE SEQUENCE [LARGE SCALE GENOMIC DNA]</scope>
    <source>
        <strain evidence="3 4">LSU 92-RS-03</strain>
    </source>
</reference>
<sequence length="532" mass="61338">MNTHDQYKQDTNSDNNNQVNMNPQPNQKEDITGHISTDVISFNSCNPTDHSYNLFPSSRIENTSVLMKQALKSQKKRRESVGEVISTRRGSITPRLTKSSILHQSPKRNYTRRYMLEETEAGVQWDPHIDAFEILRAKITGITRSMQEFHVQELFQDELLAEERRKRTSSYLPKTTTSSPLILNKSPSIPTRRSSLANLSEIQPKGHRRIRSQSFLYSSFESPDIKPCIQDTEDDEEEEKSRLLTSPNLSALFLTTNNLINSRLDELSETASIKSNNENATDLLEWQKQFLNLVTSCIHQSEALESLSTDVLATEHRVRELMLINKTIHEQFQEREKQYEERIRECQEVAQQQLIMIDSLEELTADINIKIESFQREQHRTEALLVLNGQKKDQEEPHRWSFQKSVADLMHMDDKYDVVQKMRWEIGMFVGGGVGTGHVIHTFEDKLNGIDMMIAGTGTTSSPPYHFRNSSLQSMVSNTSSKHMSSSSFHLHYPNKASKYTYMVHINVQFSLVLYPHPFNISSYTNINISYI</sequence>
<feature type="compositionally biased region" description="Polar residues" evidence="2">
    <location>
        <begin position="169"/>
        <end position="189"/>
    </location>
</feature>